<evidence type="ECO:0000313" key="2">
    <source>
        <dbReference type="Proteomes" id="UP000075243"/>
    </source>
</evidence>
<evidence type="ECO:0000313" key="1">
    <source>
        <dbReference type="EMBL" id="KYP69792.1"/>
    </source>
</evidence>
<dbReference type="PANTHER" id="PTHR45786:SF66">
    <property type="entry name" value="HOOK MOTIF PROTEIN, PUTATIVE-RELATED"/>
    <property type="match status" value="1"/>
</dbReference>
<organism evidence="1 2">
    <name type="scientific">Cajanus cajan</name>
    <name type="common">Pigeon pea</name>
    <name type="synonym">Cajanus indicus</name>
    <dbReference type="NCBI Taxonomy" id="3821"/>
    <lineage>
        <taxon>Eukaryota</taxon>
        <taxon>Viridiplantae</taxon>
        <taxon>Streptophyta</taxon>
        <taxon>Embryophyta</taxon>
        <taxon>Tracheophyta</taxon>
        <taxon>Spermatophyta</taxon>
        <taxon>Magnoliopsida</taxon>
        <taxon>eudicotyledons</taxon>
        <taxon>Gunneridae</taxon>
        <taxon>Pentapetalae</taxon>
        <taxon>rosids</taxon>
        <taxon>fabids</taxon>
        <taxon>Fabales</taxon>
        <taxon>Fabaceae</taxon>
        <taxon>Papilionoideae</taxon>
        <taxon>50 kb inversion clade</taxon>
        <taxon>NPAAA clade</taxon>
        <taxon>indigoferoid/millettioid clade</taxon>
        <taxon>Phaseoleae</taxon>
        <taxon>Cajanus</taxon>
    </lineage>
</organism>
<dbReference type="PANTHER" id="PTHR45786">
    <property type="entry name" value="DNA BINDING PROTEIN-LIKE"/>
    <property type="match status" value="1"/>
</dbReference>
<name>A0A151TRV4_CAJCA</name>
<dbReference type="OMA" id="EMFDSHN"/>
<proteinExistence type="predicted"/>
<keyword evidence="2" id="KW-1185">Reference proteome</keyword>
<reference evidence="1 2" key="1">
    <citation type="journal article" date="2012" name="Nat. Biotechnol.">
        <title>Draft genome sequence of pigeonpea (Cajanus cajan), an orphan legume crop of resource-poor farmers.</title>
        <authorList>
            <person name="Varshney R.K."/>
            <person name="Chen W."/>
            <person name="Li Y."/>
            <person name="Bharti A.K."/>
            <person name="Saxena R.K."/>
            <person name="Schlueter J.A."/>
            <person name="Donoghue M.T."/>
            <person name="Azam S."/>
            <person name="Fan G."/>
            <person name="Whaley A.M."/>
            <person name="Farmer A.D."/>
            <person name="Sheridan J."/>
            <person name="Iwata A."/>
            <person name="Tuteja R."/>
            <person name="Penmetsa R.V."/>
            <person name="Wu W."/>
            <person name="Upadhyaya H.D."/>
            <person name="Yang S.P."/>
            <person name="Shah T."/>
            <person name="Saxena K.B."/>
            <person name="Michael T."/>
            <person name="McCombie W.R."/>
            <person name="Yang B."/>
            <person name="Zhang G."/>
            <person name="Yang H."/>
            <person name="Wang J."/>
            <person name="Spillane C."/>
            <person name="Cook D.R."/>
            <person name="May G.D."/>
            <person name="Xu X."/>
            <person name="Jackson S.A."/>
        </authorList>
    </citation>
    <scope>NUCLEOTIDE SEQUENCE [LARGE SCALE GENOMIC DNA]</scope>
    <source>
        <strain evidence="2">cv. Asha</strain>
    </source>
</reference>
<dbReference type="EMBL" id="CM003605">
    <property type="protein sequence ID" value="KYP69792.1"/>
    <property type="molecule type" value="Genomic_DNA"/>
</dbReference>
<protein>
    <submittedName>
        <fullName evidence="1">Uncharacterized protein</fullName>
    </submittedName>
</protein>
<accession>A0A151TRV4</accession>
<dbReference type="AlphaFoldDB" id="A0A151TRV4"/>
<gene>
    <name evidence="1" type="ORF">KK1_008997</name>
</gene>
<dbReference type="Proteomes" id="UP000075243">
    <property type="component" value="Chromosome 3"/>
</dbReference>
<sequence length="89" mass="10202">MDKNSNPLHIEIVSNIKEMFDSHNPYIQTYRMVQDHLKKSNACSLKLRIIGKRGKDGRRYNLPTASKVVALVVDDFDADNGERDIILET</sequence>
<dbReference type="Gramene" id="C.cajan_08740.t">
    <property type="protein sequence ID" value="C.cajan_08740.t.cds1"/>
    <property type="gene ID" value="C.cajan_08740"/>
</dbReference>